<accession>A0ABQ9ZV34</accession>
<keyword evidence="2" id="KW-1185">Reference proteome</keyword>
<protein>
    <submittedName>
        <fullName evidence="1">Uncharacterized protein</fullName>
    </submittedName>
</protein>
<dbReference type="EMBL" id="JAOYFB010000005">
    <property type="protein sequence ID" value="KAK4016616.1"/>
    <property type="molecule type" value="Genomic_DNA"/>
</dbReference>
<organism evidence="1 2">
    <name type="scientific">Daphnia magna</name>
    <dbReference type="NCBI Taxonomy" id="35525"/>
    <lineage>
        <taxon>Eukaryota</taxon>
        <taxon>Metazoa</taxon>
        <taxon>Ecdysozoa</taxon>
        <taxon>Arthropoda</taxon>
        <taxon>Crustacea</taxon>
        <taxon>Branchiopoda</taxon>
        <taxon>Diplostraca</taxon>
        <taxon>Cladocera</taxon>
        <taxon>Anomopoda</taxon>
        <taxon>Daphniidae</taxon>
        <taxon>Daphnia</taxon>
    </lineage>
</organism>
<sequence length="68" mass="7870">MGRIFCVTELLEHFATDFNHCHPQTKDLIHISDWGDTASIDSPGRLPSAWLREAGRRAEDLEHFYRSD</sequence>
<reference evidence="1 2" key="1">
    <citation type="journal article" date="2023" name="Nucleic Acids Res.">
        <title>The hologenome of Daphnia magna reveals possible DNA methylation and microbiome-mediated evolution of the host genome.</title>
        <authorList>
            <person name="Chaturvedi A."/>
            <person name="Li X."/>
            <person name="Dhandapani V."/>
            <person name="Marshall H."/>
            <person name="Kissane S."/>
            <person name="Cuenca-Cambronero M."/>
            <person name="Asole G."/>
            <person name="Calvet F."/>
            <person name="Ruiz-Romero M."/>
            <person name="Marangio P."/>
            <person name="Guigo R."/>
            <person name="Rago D."/>
            <person name="Mirbahai L."/>
            <person name="Eastwood N."/>
            <person name="Colbourne J.K."/>
            <person name="Zhou J."/>
            <person name="Mallon E."/>
            <person name="Orsini L."/>
        </authorList>
    </citation>
    <scope>NUCLEOTIDE SEQUENCE [LARGE SCALE GENOMIC DNA]</scope>
    <source>
        <strain evidence="1">LRV0_1</strain>
    </source>
</reference>
<dbReference type="Proteomes" id="UP001234178">
    <property type="component" value="Unassembled WGS sequence"/>
</dbReference>
<proteinExistence type="predicted"/>
<evidence type="ECO:0000313" key="1">
    <source>
        <dbReference type="EMBL" id="KAK4016616.1"/>
    </source>
</evidence>
<comment type="caution">
    <text evidence="1">The sequence shown here is derived from an EMBL/GenBank/DDBJ whole genome shotgun (WGS) entry which is preliminary data.</text>
</comment>
<gene>
    <name evidence="1" type="ORF">OUZ56_031575</name>
</gene>
<name>A0ABQ9ZV34_9CRUS</name>
<evidence type="ECO:0000313" key="2">
    <source>
        <dbReference type="Proteomes" id="UP001234178"/>
    </source>
</evidence>